<gene>
    <name evidence="1" type="ORF">DPMN_092484</name>
</gene>
<evidence type="ECO:0000313" key="2">
    <source>
        <dbReference type="Proteomes" id="UP000828390"/>
    </source>
</evidence>
<comment type="caution">
    <text evidence="1">The sequence shown here is derived from an EMBL/GenBank/DDBJ whole genome shotgun (WGS) entry which is preliminary data.</text>
</comment>
<reference evidence="1" key="1">
    <citation type="journal article" date="2019" name="bioRxiv">
        <title>The Genome of the Zebra Mussel, Dreissena polymorpha: A Resource for Invasive Species Research.</title>
        <authorList>
            <person name="McCartney M.A."/>
            <person name="Auch B."/>
            <person name="Kono T."/>
            <person name="Mallez S."/>
            <person name="Zhang Y."/>
            <person name="Obille A."/>
            <person name="Becker A."/>
            <person name="Abrahante J.E."/>
            <person name="Garbe J."/>
            <person name="Badalamenti J.P."/>
            <person name="Herman A."/>
            <person name="Mangelson H."/>
            <person name="Liachko I."/>
            <person name="Sullivan S."/>
            <person name="Sone E.D."/>
            <person name="Koren S."/>
            <person name="Silverstein K.A.T."/>
            <person name="Beckman K.B."/>
            <person name="Gohl D.M."/>
        </authorList>
    </citation>
    <scope>NUCLEOTIDE SEQUENCE</scope>
    <source>
        <strain evidence="1">Duluth1</strain>
        <tissue evidence="1">Whole animal</tissue>
    </source>
</reference>
<protein>
    <submittedName>
        <fullName evidence="1">Uncharacterized protein</fullName>
    </submittedName>
</protein>
<keyword evidence="2" id="KW-1185">Reference proteome</keyword>
<dbReference type="Proteomes" id="UP000828390">
    <property type="component" value="Unassembled WGS sequence"/>
</dbReference>
<name>A0A9D4R0X9_DREPO</name>
<reference evidence="1" key="2">
    <citation type="submission" date="2020-11" db="EMBL/GenBank/DDBJ databases">
        <authorList>
            <person name="McCartney M.A."/>
            <person name="Auch B."/>
            <person name="Kono T."/>
            <person name="Mallez S."/>
            <person name="Becker A."/>
            <person name="Gohl D.M."/>
            <person name="Silverstein K.A.T."/>
            <person name="Koren S."/>
            <person name="Bechman K.B."/>
            <person name="Herman A."/>
            <person name="Abrahante J.E."/>
            <person name="Garbe J."/>
        </authorList>
    </citation>
    <scope>NUCLEOTIDE SEQUENCE</scope>
    <source>
        <strain evidence="1">Duluth1</strain>
        <tissue evidence="1">Whole animal</tissue>
    </source>
</reference>
<evidence type="ECO:0000313" key="1">
    <source>
        <dbReference type="EMBL" id="KAH3850078.1"/>
    </source>
</evidence>
<sequence length="99" mass="11440">MAYVGGRPRIDPNVITKVQYQFEVNPLMEIFWWVWPMWAGRPRVGNGAMHGEVQYQFEVNRCRNKEVNLPLARTDGRTDGGRTAEITTISPPFFQKAWG</sequence>
<dbReference type="EMBL" id="JAIWYP010000003">
    <property type="protein sequence ID" value="KAH3850078.1"/>
    <property type="molecule type" value="Genomic_DNA"/>
</dbReference>
<organism evidence="1 2">
    <name type="scientific">Dreissena polymorpha</name>
    <name type="common">Zebra mussel</name>
    <name type="synonym">Mytilus polymorpha</name>
    <dbReference type="NCBI Taxonomy" id="45954"/>
    <lineage>
        <taxon>Eukaryota</taxon>
        <taxon>Metazoa</taxon>
        <taxon>Spiralia</taxon>
        <taxon>Lophotrochozoa</taxon>
        <taxon>Mollusca</taxon>
        <taxon>Bivalvia</taxon>
        <taxon>Autobranchia</taxon>
        <taxon>Heteroconchia</taxon>
        <taxon>Euheterodonta</taxon>
        <taxon>Imparidentia</taxon>
        <taxon>Neoheterodontei</taxon>
        <taxon>Myida</taxon>
        <taxon>Dreissenoidea</taxon>
        <taxon>Dreissenidae</taxon>
        <taxon>Dreissena</taxon>
    </lineage>
</organism>
<accession>A0A9D4R0X9</accession>
<proteinExistence type="predicted"/>
<dbReference type="AlphaFoldDB" id="A0A9D4R0X9"/>